<evidence type="ECO:0000256" key="6">
    <source>
        <dbReference type="RuleBase" id="RU365090"/>
    </source>
</evidence>
<evidence type="ECO:0000256" key="1">
    <source>
        <dbReference type="ARBA" id="ARBA00002901"/>
    </source>
</evidence>
<dbReference type="InterPro" id="IPR001453">
    <property type="entry name" value="MoaB/Mog_dom"/>
</dbReference>
<dbReference type="CDD" id="cd00887">
    <property type="entry name" value="MoeA"/>
    <property type="match status" value="1"/>
</dbReference>
<dbReference type="UniPathway" id="UPA00344"/>
<comment type="pathway">
    <text evidence="2 6">Cofactor biosynthesis; molybdopterin biosynthesis.</text>
</comment>
<dbReference type="AlphaFoldDB" id="A0A7C0Y5H5"/>
<dbReference type="GO" id="GO:0046872">
    <property type="term" value="F:metal ion binding"/>
    <property type="evidence" value="ECO:0007669"/>
    <property type="project" value="UniProtKB-UniRule"/>
</dbReference>
<keyword evidence="6" id="KW-0479">Metal-binding</keyword>
<dbReference type="PANTHER" id="PTHR10192:SF16">
    <property type="entry name" value="MOLYBDOPTERIN MOLYBDENUMTRANSFERASE"/>
    <property type="match status" value="1"/>
</dbReference>
<keyword evidence="6" id="KW-0460">Magnesium</keyword>
<dbReference type="Pfam" id="PF03453">
    <property type="entry name" value="MoeA_N"/>
    <property type="match status" value="1"/>
</dbReference>
<dbReference type="Gene3D" id="2.40.340.10">
    <property type="entry name" value="MoeA, C-terminal, domain IV"/>
    <property type="match status" value="1"/>
</dbReference>
<accession>A0A7C0Y5H5</accession>
<dbReference type="InterPro" id="IPR038987">
    <property type="entry name" value="MoeA-like"/>
</dbReference>
<feature type="domain" description="MoaB/Mog" evidence="7">
    <location>
        <begin position="175"/>
        <end position="317"/>
    </location>
</feature>
<evidence type="ECO:0000259" key="7">
    <source>
        <dbReference type="SMART" id="SM00852"/>
    </source>
</evidence>
<dbReference type="InterPro" id="IPR005111">
    <property type="entry name" value="MoeA_C_domain_IV"/>
</dbReference>
<comment type="function">
    <text evidence="1 6">Catalyzes the insertion of molybdate into adenylated molybdopterin with the concomitant release of AMP.</text>
</comment>
<dbReference type="GO" id="GO:0006777">
    <property type="term" value="P:Mo-molybdopterin cofactor biosynthetic process"/>
    <property type="evidence" value="ECO:0007669"/>
    <property type="project" value="UniProtKB-UniRule"/>
</dbReference>
<dbReference type="PANTHER" id="PTHR10192">
    <property type="entry name" value="MOLYBDOPTERIN BIOSYNTHESIS PROTEIN"/>
    <property type="match status" value="1"/>
</dbReference>
<evidence type="ECO:0000256" key="3">
    <source>
        <dbReference type="ARBA" id="ARBA00010763"/>
    </source>
</evidence>
<dbReference type="Pfam" id="PF03454">
    <property type="entry name" value="MoeA_C"/>
    <property type="match status" value="1"/>
</dbReference>
<sequence length="397" mass="43881">MKRHIYLKMKPLKEAQNLFFSAFNFDNYLKKEIIPTKEALGRVTAEPIFARFSSPNFHCAAMDGYAVNASMTFGATLEHPKRLLINKEAFPINTGYPLPEGTNAVIMIEDIVEDGEEIEIKKAVYPWQNVRKVGEDIVATELILPPFHRITPYDIGALLEAGIFEVSVKEKPKVIIIPTGNEIVPIEVVMKRGIKKGEVIESNSWMLKALLESVGALCEIWPIVPDDYEMLKEAIKKSVDSKAHIIVILAGSSAGSKDFTATVLEELGEVLVHGVAMMPGKPTILAKISEKPVIGNPGYSVSSIISFEKFVLPLLSIMQGFFYEKRPKIKVFLSKSVPSKLGIEEFLRVKIGKVNDKIIATPLPRMAGSITTLTKAHGIIQIPAQAEGINEDKEIEA</sequence>
<dbReference type="Gene3D" id="3.40.980.10">
    <property type="entry name" value="MoaB/Mog-like domain"/>
    <property type="match status" value="1"/>
</dbReference>
<proteinExistence type="inferred from homology"/>
<dbReference type="SUPFAM" id="SSF63867">
    <property type="entry name" value="MoeA C-terminal domain-like"/>
    <property type="match status" value="1"/>
</dbReference>
<dbReference type="SMART" id="SM00852">
    <property type="entry name" value="MoCF_biosynth"/>
    <property type="match status" value="1"/>
</dbReference>
<evidence type="ECO:0000256" key="4">
    <source>
        <dbReference type="ARBA" id="ARBA00023150"/>
    </source>
</evidence>
<dbReference type="SUPFAM" id="SSF63882">
    <property type="entry name" value="MoeA N-terminal region -like"/>
    <property type="match status" value="1"/>
</dbReference>
<dbReference type="GO" id="GO:0061599">
    <property type="term" value="F:molybdopterin molybdotransferase activity"/>
    <property type="evidence" value="ECO:0007669"/>
    <property type="project" value="UniProtKB-UniRule"/>
</dbReference>
<keyword evidence="4 6" id="KW-0501">Molybdenum cofactor biosynthesis</keyword>
<comment type="similarity">
    <text evidence="3 6">Belongs to the MoeA family.</text>
</comment>
<comment type="cofactor">
    <cofactor evidence="6">
        <name>Mg(2+)</name>
        <dbReference type="ChEBI" id="CHEBI:18420"/>
    </cofactor>
</comment>
<dbReference type="SUPFAM" id="SSF53218">
    <property type="entry name" value="Molybdenum cofactor biosynthesis proteins"/>
    <property type="match status" value="1"/>
</dbReference>
<organism evidence="8">
    <name type="scientific">Desulfofervidus auxilii</name>
    <dbReference type="NCBI Taxonomy" id="1621989"/>
    <lineage>
        <taxon>Bacteria</taxon>
        <taxon>Pseudomonadati</taxon>
        <taxon>Thermodesulfobacteriota</taxon>
        <taxon>Candidatus Desulfofervidia</taxon>
        <taxon>Candidatus Desulfofervidales</taxon>
        <taxon>Candidatus Desulfofervidaceae</taxon>
        <taxon>Candidatus Desulfofervidus</taxon>
    </lineage>
</organism>
<dbReference type="InterPro" id="IPR036135">
    <property type="entry name" value="MoeA_linker/N_sf"/>
</dbReference>
<dbReference type="GO" id="GO:0005829">
    <property type="term" value="C:cytosol"/>
    <property type="evidence" value="ECO:0007669"/>
    <property type="project" value="TreeGrafter"/>
</dbReference>
<comment type="catalytic activity">
    <reaction evidence="5">
        <text>adenylyl-molybdopterin + molybdate = Mo-molybdopterin + AMP + H(+)</text>
        <dbReference type="Rhea" id="RHEA:35047"/>
        <dbReference type="ChEBI" id="CHEBI:15378"/>
        <dbReference type="ChEBI" id="CHEBI:36264"/>
        <dbReference type="ChEBI" id="CHEBI:62727"/>
        <dbReference type="ChEBI" id="CHEBI:71302"/>
        <dbReference type="ChEBI" id="CHEBI:456215"/>
        <dbReference type="EC" id="2.10.1.1"/>
    </reaction>
</comment>
<keyword evidence="6" id="KW-0500">Molybdenum</keyword>
<dbReference type="InterPro" id="IPR036425">
    <property type="entry name" value="MoaB/Mog-like_dom_sf"/>
</dbReference>
<dbReference type="Proteomes" id="UP000886289">
    <property type="component" value="Unassembled WGS sequence"/>
</dbReference>
<evidence type="ECO:0000313" key="8">
    <source>
        <dbReference type="EMBL" id="HDD44348.1"/>
    </source>
</evidence>
<dbReference type="InterPro" id="IPR036688">
    <property type="entry name" value="MoeA_C_domain_IV_sf"/>
</dbReference>
<name>A0A7C0Y5H5_DESA2</name>
<dbReference type="EC" id="2.10.1.1" evidence="6"/>
<dbReference type="InterPro" id="IPR005110">
    <property type="entry name" value="MoeA_linker/N"/>
</dbReference>
<keyword evidence="6" id="KW-0808">Transferase</keyword>
<reference evidence="8" key="1">
    <citation type="journal article" date="2020" name="mSystems">
        <title>Genome- and Community-Level Interaction Insights into Carbon Utilization and Element Cycling Functions of Hydrothermarchaeota in Hydrothermal Sediment.</title>
        <authorList>
            <person name="Zhou Z."/>
            <person name="Liu Y."/>
            <person name="Xu W."/>
            <person name="Pan J."/>
            <person name="Luo Z.H."/>
            <person name="Li M."/>
        </authorList>
    </citation>
    <scope>NUCLEOTIDE SEQUENCE [LARGE SCALE GENOMIC DNA]</scope>
    <source>
        <strain evidence="8">HyVt-233</strain>
    </source>
</reference>
<evidence type="ECO:0000256" key="2">
    <source>
        <dbReference type="ARBA" id="ARBA00005046"/>
    </source>
</evidence>
<dbReference type="Gene3D" id="2.170.190.11">
    <property type="entry name" value="Molybdopterin biosynthesis moea protein, domain 3"/>
    <property type="match status" value="1"/>
</dbReference>
<comment type="caution">
    <text evidence="8">The sequence shown here is derived from an EMBL/GenBank/DDBJ whole genome shotgun (WGS) entry which is preliminary data.</text>
</comment>
<protein>
    <recommendedName>
        <fullName evidence="6">Molybdopterin molybdenumtransferase</fullName>
        <ecNumber evidence="6">2.10.1.1</ecNumber>
    </recommendedName>
</protein>
<dbReference type="Gene3D" id="3.90.105.10">
    <property type="entry name" value="Molybdopterin biosynthesis moea protein, domain 2"/>
    <property type="match status" value="1"/>
</dbReference>
<dbReference type="Pfam" id="PF00994">
    <property type="entry name" value="MoCF_biosynth"/>
    <property type="match status" value="1"/>
</dbReference>
<gene>
    <name evidence="8" type="ORF">ENG63_05765</name>
</gene>
<dbReference type="EMBL" id="DRBS01000221">
    <property type="protein sequence ID" value="HDD44348.1"/>
    <property type="molecule type" value="Genomic_DNA"/>
</dbReference>
<feature type="non-terminal residue" evidence="8">
    <location>
        <position position="397"/>
    </location>
</feature>
<evidence type="ECO:0000256" key="5">
    <source>
        <dbReference type="ARBA" id="ARBA00047317"/>
    </source>
</evidence>